<reference evidence="1 2" key="1">
    <citation type="submission" date="2023-03" db="EMBL/GenBank/DDBJ databases">
        <title>WGS of Gossypium arboreum.</title>
        <authorList>
            <person name="Yu D."/>
        </authorList>
    </citation>
    <scope>NUCLEOTIDE SEQUENCE [LARGE SCALE GENOMIC DNA]</scope>
    <source>
        <tissue evidence="1">Leaf</tissue>
    </source>
</reference>
<proteinExistence type="predicted"/>
<accession>A0ABR0PCH8</accession>
<sequence length="110" mass="12283">MTVVDEFQHGIRATDGASSPVVNGDYQKLLNTIKVNPKRAVVVATNLSDDKQGLGAHIVGKKNKVPVRSMKHIPLRKEWKLPQLEKPTQVKGMIRVVEVTLERKLKGEFC</sequence>
<dbReference type="EMBL" id="JARKNE010000007">
    <property type="protein sequence ID" value="KAK5818926.1"/>
    <property type="molecule type" value="Genomic_DNA"/>
</dbReference>
<protein>
    <submittedName>
        <fullName evidence="1">Uncharacterized protein</fullName>
    </submittedName>
</protein>
<comment type="caution">
    <text evidence="1">The sequence shown here is derived from an EMBL/GenBank/DDBJ whole genome shotgun (WGS) entry which is preliminary data.</text>
</comment>
<organism evidence="1 2">
    <name type="scientific">Gossypium arboreum</name>
    <name type="common">Tree cotton</name>
    <name type="synonym">Gossypium nanking</name>
    <dbReference type="NCBI Taxonomy" id="29729"/>
    <lineage>
        <taxon>Eukaryota</taxon>
        <taxon>Viridiplantae</taxon>
        <taxon>Streptophyta</taxon>
        <taxon>Embryophyta</taxon>
        <taxon>Tracheophyta</taxon>
        <taxon>Spermatophyta</taxon>
        <taxon>Magnoliopsida</taxon>
        <taxon>eudicotyledons</taxon>
        <taxon>Gunneridae</taxon>
        <taxon>Pentapetalae</taxon>
        <taxon>rosids</taxon>
        <taxon>malvids</taxon>
        <taxon>Malvales</taxon>
        <taxon>Malvaceae</taxon>
        <taxon>Malvoideae</taxon>
        <taxon>Gossypium</taxon>
    </lineage>
</organism>
<name>A0ABR0PCH8_GOSAR</name>
<evidence type="ECO:0000313" key="2">
    <source>
        <dbReference type="Proteomes" id="UP001358586"/>
    </source>
</evidence>
<dbReference type="Proteomes" id="UP001358586">
    <property type="component" value="Chromosome 7"/>
</dbReference>
<gene>
    <name evidence="1" type="ORF">PVK06_023876</name>
</gene>
<evidence type="ECO:0000313" key="1">
    <source>
        <dbReference type="EMBL" id="KAK5818926.1"/>
    </source>
</evidence>
<keyword evidence="2" id="KW-1185">Reference proteome</keyword>